<organism evidence="1 2">
    <name type="scientific">Malus domestica</name>
    <name type="common">Apple</name>
    <name type="synonym">Pyrus malus</name>
    <dbReference type="NCBI Taxonomy" id="3750"/>
    <lineage>
        <taxon>Eukaryota</taxon>
        <taxon>Viridiplantae</taxon>
        <taxon>Streptophyta</taxon>
        <taxon>Embryophyta</taxon>
        <taxon>Tracheophyta</taxon>
        <taxon>Spermatophyta</taxon>
        <taxon>Magnoliopsida</taxon>
        <taxon>eudicotyledons</taxon>
        <taxon>Gunneridae</taxon>
        <taxon>Pentapetalae</taxon>
        <taxon>rosids</taxon>
        <taxon>fabids</taxon>
        <taxon>Rosales</taxon>
        <taxon>Rosaceae</taxon>
        <taxon>Amygdaloideae</taxon>
        <taxon>Maleae</taxon>
        <taxon>Malus</taxon>
    </lineage>
</organism>
<name>A0A498J7Z8_MALDO</name>
<proteinExistence type="predicted"/>
<accession>A0A498J7Z8</accession>
<evidence type="ECO:0000313" key="1">
    <source>
        <dbReference type="EMBL" id="RXH91919.1"/>
    </source>
</evidence>
<dbReference type="Proteomes" id="UP000290289">
    <property type="component" value="Chromosome 8"/>
</dbReference>
<dbReference type="AlphaFoldDB" id="A0A498J7Z8"/>
<comment type="caution">
    <text evidence="1">The sequence shown here is derived from an EMBL/GenBank/DDBJ whole genome shotgun (WGS) entry which is preliminary data.</text>
</comment>
<keyword evidence="2" id="KW-1185">Reference proteome</keyword>
<protein>
    <submittedName>
        <fullName evidence="1">Uncharacterized protein</fullName>
    </submittedName>
</protein>
<gene>
    <name evidence="1" type="ORF">DVH24_020942</name>
</gene>
<reference evidence="1 2" key="1">
    <citation type="submission" date="2018-10" db="EMBL/GenBank/DDBJ databases">
        <title>A high-quality apple genome assembly.</title>
        <authorList>
            <person name="Hu J."/>
        </authorList>
    </citation>
    <scope>NUCLEOTIDE SEQUENCE [LARGE SCALE GENOMIC DNA]</scope>
    <source>
        <strain evidence="2">cv. HFTH1</strain>
        <tissue evidence="1">Young leaf</tissue>
    </source>
</reference>
<dbReference type="EMBL" id="RDQH01000334">
    <property type="protein sequence ID" value="RXH91919.1"/>
    <property type="molecule type" value="Genomic_DNA"/>
</dbReference>
<sequence>MERSVLFGLSILTGGSSGTFHRRARSLGLCGVILSSESNDVPRLNDVEHALADLLGVNLQDLNLVLLDEGRGRRTRNSE</sequence>
<evidence type="ECO:0000313" key="2">
    <source>
        <dbReference type="Proteomes" id="UP000290289"/>
    </source>
</evidence>